<dbReference type="FunFam" id="2.60.40.10:FF:000028">
    <property type="entry name" value="Neuronal cell adhesion molecule"/>
    <property type="match status" value="1"/>
</dbReference>
<dbReference type="GeneID" id="116299411"/>
<dbReference type="PANTHER" id="PTHR19134:SF561">
    <property type="entry name" value="PROTEIN TYROSINE PHOSPHATASE 36E, ISOFORM A"/>
    <property type="match status" value="1"/>
</dbReference>
<dbReference type="PROSITE" id="PS50853">
    <property type="entry name" value="FN3"/>
    <property type="match status" value="2"/>
</dbReference>
<dbReference type="InterPro" id="IPR000421">
    <property type="entry name" value="FA58C"/>
</dbReference>
<evidence type="ECO:0000259" key="14">
    <source>
        <dbReference type="PROSITE" id="PS50055"/>
    </source>
</evidence>
<dbReference type="Gene3D" id="2.60.40.10">
    <property type="entry name" value="Immunoglobulins"/>
    <property type="match status" value="2"/>
</dbReference>
<dbReference type="PROSITE" id="PS50022">
    <property type="entry name" value="FA58C_3"/>
    <property type="match status" value="3"/>
</dbReference>
<gene>
    <name evidence="18" type="primary">LOC116299411</name>
</gene>
<feature type="transmembrane region" description="Helical" evidence="12">
    <location>
        <begin position="900"/>
        <end position="927"/>
    </location>
</feature>
<feature type="domain" description="F5/8 type C" evidence="13">
    <location>
        <begin position="182"/>
        <end position="305"/>
    </location>
</feature>
<dbReference type="SMART" id="SM00231">
    <property type="entry name" value="FA58C"/>
    <property type="match status" value="2"/>
</dbReference>
<dbReference type="InterPro" id="IPR016130">
    <property type="entry name" value="Tyr_Pase_AS"/>
</dbReference>
<dbReference type="OrthoDB" id="6021362at2759"/>
<keyword evidence="4" id="KW-0677">Repeat</keyword>
<evidence type="ECO:0000256" key="4">
    <source>
        <dbReference type="ARBA" id="ARBA00022737"/>
    </source>
</evidence>
<dbReference type="SMART" id="SM00194">
    <property type="entry name" value="PTPc"/>
    <property type="match status" value="2"/>
</dbReference>
<evidence type="ECO:0000313" key="18">
    <source>
        <dbReference type="RefSeq" id="XP_031563928.1"/>
    </source>
</evidence>
<evidence type="ECO:0000256" key="2">
    <source>
        <dbReference type="ARBA" id="ARBA00022723"/>
    </source>
</evidence>
<dbReference type="Gene3D" id="2.60.120.260">
    <property type="entry name" value="Galactose-binding domain-like"/>
    <property type="match status" value="4"/>
</dbReference>
<sequence length="1575" mass="178415">MKKSKIKDDGFDCGNDALGMQNNITPAHKITASSGIAGDQARLNYTHGPPWCAMGNDDNPYLQIDLGTPHIICAVSTQGDHQKKQWVKTFRINYSDDGKTYQQYKDNSNTQQIFHGNVDGSGIVKQILYHGITARYLRILPMMHHGAVCMRAEIYGIQMQSENLAIYKISKQSSTSKNGIASRAVDGNRDGNWLSGSCTLCDQRHDREWWRVDLGKSVEVEEVSVFTRTHPQWGLRLWNTTFELRIGDSSASPTSNPTCGGQYGIIPAGSITIVCSPPMKGRYVSIRQLEPYHQLSLCEVEIYGHENSGLKINVVDNKTNETGCANAARKDNKTWLMIDLDHIIPVYKIYIHTLFKIPNIKEVFQIQIGNNYNKGGTFNPSIIYGHPKSKDGYRHYIVLSHIMIGRYLTIQGRGVHKGLCKVEVYSKAPVCTRQGVGISNNQTIPDNKLTASSIHSTTRSAHKARLLGNSSWRPSDRDANPWLQVDLGKIYYLCAVATQGDPNGDERTRKYKISWSLNGTWQFLKNKTSKAIMIFTGNRDSISIIKHTFTSPLKAKMIRFYPVEKNKANALRVEIYGVNIQGPQTPSLTYDRELDPRFETHIDLVCRADGGLNIKWYHNDTDITSYSIGTVRTGSILISTLRVNYTSADDILENYFCGKAFDRNKICSSLEYICQVDYGSYRKLQARRSVTTVVLGVLDPPIVQIKPSSRSALVMIIPNITADQGNITKYSIDLDWHKRYLTNLSTYHLTDLKPYTNYTVRVMVSSQIGKSEWSKTVTFTTLQAEPSAAPENVTATEIASGKFNIFWNEIPQDDANGKIVAYEVKWKPVKLRRKRSPLTSSQANNATKSPHVLDNLTYHVTYSVSIRGYTVAGPGPFSIPITIRGHRGTGTDLKDGPVSFLLIITVAASVVAAVIIIVTSIVIIVLIKRHKNPKVKRVHYAARASQLNAQVSMIEDNEEKDEQSENNKEEIEDATSSGVKYGNSLSHEATLTNRSFTVNQFIQCMRKVPKEKNQILTKEFQNMGNGLQFPSLVARKAANKTKNRYGNIVPYDHSRVVLEKVEEDEDSDYINASYIRGYEGRHISYIASQGPVERSVVDFWRMIWQEKTSVIVMLTDLIEGSKTKCKKYWPEDCEKYFDISVQLQKTEIFADYSIRSFYLTKTRSTEQRCVFQYHFTAWPDKDVPHYATQLLAFRRRLVSDTAMVSPWVVHCSAGVGRTGTFLAVDAMLRQAEEKKTLDIFNYVKTMRENRPYMVQTTEQYIFVHTAIHEFLTCGITEIEALQLREEMEKLVKTDEKENLSGYEMEFKHLSHVCPLVQDDEMTDGNKPCNNRKNRFSNILPLDKARVFVQVYTDEEGANYINASYANGYRHKNAYILTQAPLDTTIADFWRMIYDNKLGTIVMLNNLQEGNVNYPKYWPQEVSQQYGDIIVDTIKEEEKTSVTLRTFTLTSESCGSDGVHEVRHYQHTDWSDGSVPSNVRTVLDLIEMLQWSQQQSGNKSIVVQCSDGVGRSGTLCTILSLLDRVKTEQMVDVFQTVKALRISRPGAVETATQYQFCFQVVMDYVESFSEYSNFDG</sequence>
<dbReference type="InterPro" id="IPR013783">
    <property type="entry name" value="Ig-like_fold"/>
</dbReference>
<dbReference type="InterPro" id="IPR000387">
    <property type="entry name" value="Tyr_Pase_dom"/>
</dbReference>
<dbReference type="PROSITE" id="PS50056">
    <property type="entry name" value="TYR_PHOSPHATASE_2"/>
    <property type="match status" value="2"/>
</dbReference>
<evidence type="ECO:0000256" key="12">
    <source>
        <dbReference type="SAM" id="Phobius"/>
    </source>
</evidence>
<dbReference type="GO" id="GO:0046872">
    <property type="term" value="F:metal ion binding"/>
    <property type="evidence" value="ECO:0007669"/>
    <property type="project" value="UniProtKB-KW"/>
</dbReference>
<evidence type="ECO:0000256" key="10">
    <source>
        <dbReference type="ARBA" id="ARBA00051722"/>
    </source>
</evidence>
<dbReference type="InterPro" id="IPR000242">
    <property type="entry name" value="PTP_cat"/>
</dbReference>
<dbReference type="SUPFAM" id="SSF52799">
    <property type="entry name" value="(Phosphotyrosine protein) phosphatases II"/>
    <property type="match status" value="2"/>
</dbReference>
<evidence type="ECO:0000259" key="15">
    <source>
        <dbReference type="PROSITE" id="PS50056"/>
    </source>
</evidence>
<dbReference type="PRINTS" id="PR00700">
    <property type="entry name" value="PRTYPHPHTASE"/>
</dbReference>
<evidence type="ECO:0000313" key="17">
    <source>
        <dbReference type="Proteomes" id="UP000515163"/>
    </source>
</evidence>
<keyword evidence="17" id="KW-1185">Reference proteome</keyword>
<dbReference type="FunFam" id="2.60.120.260:FF:000016">
    <property type="entry name" value="Contactin-associated protein-like 4 isoform 1"/>
    <property type="match status" value="1"/>
</dbReference>
<keyword evidence="12" id="KW-1133">Transmembrane helix</keyword>
<dbReference type="InterPro" id="IPR006585">
    <property type="entry name" value="FTP1"/>
</dbReference>
<dbReference type="CDD" id="cd00047">
    <property type="entry name" value="PTPc"/>
    <property type="match status" value="1"/>
</dbReference>
<dbReference type="Pfam" id="PF00041">
    <property type="entry name" value="fn3"/>
    <property type="match status" value="2"/>
</dbReference>
<keyword evidence="3" id="KW-0732">Signal</keyword>
<evidence type="ECO:0000259" key="16">
    <source>
        <dbReference type="PROSITE" id="PS50853"/>
    </source>
</evidence>
<feature type="domain" description="Tyrosine specific protein phosphatases" evidence="15">
    <location>
        <begin position="1188"/>
        <end position="1261"/>
    </location>
</feature>
<dbReference type="PROSITE" id="PS50055">
    <property type="entry name" value="TYR_PHOSPHATASE_PTP"/>
    <property type="match status" value="2"/>
</dbReference>
<feature type="domain" description="Tyrosine-protein phosphatase" evidence="14">
    <location>
        <begin position="1302"/>
        <end position="1563"/>
    </location>
</feature>
<organism evidence="17 18">
    <name type="scientific">Actinia tenebrosa</name>
    <name type="common">Australian red waratah sea anemone</name>
    <dbReference type="NCBI Taxonomy" id="6105"/>
    <lineage>
        <taxon>Eukaryota</taxon>
        <taxon>Metazoa</taxon>
        <taxon>Cnidaria</taxon>
        <taxon>Anthozoa</taxon>
        <taxon>Hexacorallia</taxon>
        <taxon>Actiniaria</taxon>
        <taxon>Actiniidae</taxon>
        <taxon>Actinia</taxon>
    </lineage>
</organism>
<keyword evidence="8 12" id="KW-0472">Membrane</keyword>
<dbReference type="GO" id="GO:0004725">
    <property type="term" value="F:protein tyrosine phosphatase activity"/>
    <property type="evidence" value="ECO:0007669"/>
    <property type="project" value="UniProtKB-EC"/>
</dbReference>
<evidence type="ECO:0000256" key="6">
    <source>
        <dbReference type="ARBA" id="ARBA00022837"/>
    </source>
</evidence>
<keyword evidence="7" id="KW-0904">Protein phosphatase</keyword>
<feature type="region of interest" description="Disordered" evidence="11">
    <location>
        <begin position="956"/>
        <end position="980"/>
    </location>
</feature>
<dbReference type="Gene3D" id="3.90.190.10">
    <property type="entry name" value="Protein tyrosine phosphatase superfamily"/>
    <property type="match status" value="2"/>
</dbReference>
<dbReference type="FunFam" id="3.90.190.10:FF:000080">
    <property type="entry name" value="Receptor-type tyrosine-protein phosphatase mu"/>
    <property type="match status" value="1"/>
</dbReference>
<proteinExistence type="predicted"/>
<dbReference type="SUPFAM" id="SSF49785">
    <property type="entry name" value="Galactose-binding domain-like"/>
    <property type="match status" value="4"/>
</dbReference>
<dbReference type="Pfam" id="PF00102">
    <property type="entry name" value="Y_phosphatase"/>
    <property type="match status" value="2"/>
</dbReference>
<dbReference type="SMART" id="SM00060">
    <property type="entry name" value="FN3"/>
    <property type="match status" value="2"/>
</dbReference>
<dbReference type="Pfam" id="PF00754">
    <property type="entry name" value="F5_F8_type_C"/>
    <property type="match status" value="2"/>
</dbReference>
<dbReference type="CDD" id="cd00057">
    <property type="entry name" value="FA58C"/>
    <property type="match status" value="2"/>
</dbReference>
<dbReference type="InterPro" id="IPR003961">
    <property type="entry name" value="FN3_dom"/>
</dbReference>
<comment type="catalytic activity">
    <reaction evidence="10">
        <text>O-phospho-L-tyrosyl-[protein] + H2O = L-tyrosyl-[protein] + phosphate</text>
        <dbReference type="Rhea" id="RHEA:10684"/>
        <dbReference type="Rhea" id="RHEA-COMP:10136"/>
        <dbReference type="Rhea" id="RHEA-COMP:20101"/>
        <dbReference type="ChEBI" id="CHEBI:15377"/>
        <dbReference type="ChEBI" id="CHEBI:43474"/>
        <dbReference type="ChEBI" id="CHEBI:46858"/>
        <dbReference type="ChEBI" id="CHEBI:61978"/>
        <dbReference type="EC" id="3.1.3.48"/>
    </reaction>
</comment>
<evidence type="ECO:0000256" key="7">
    <source>
        <dbReference type="ARBA" id="ARBA00022912"/>
    </source>
</evidence>
<keyword evidence="12" id="KW-0812">Transmembrane</keyword>
<evidence type="ECO:0000256" key="11">
    <source>
        <dbReference type="SAM" id="MobiDB-lite"/>
    </source>
</evidence>
<dbReference type="RefSeq" id="XP_031563928.1">
    <property type="nucleotide sequence ID" value="XM_031708068.1"/>
</dbReference>
<dbReference type="SMART" id="SM00607">
    <property type="entry name" value="FTP"/>
    <property type="match status" value="1"/>
</dbReference>
<dbReference type="InterPro" id="IPR036116">
    <property type="entry name" value="FN3_sf"/>
</dbReference>
<feature type="domain" description="F5/8 type C" evidence="13">
    <location>
        <begin position="13"/>
        <end position="157"/>
    </location>
</feature>
<feature type="domain" description="Fibronectin type-III" evidence="16">
    <location>
        <begin position="697"/>
        <end position="784"/>
    </location>
</feature>
<dbReference type="PROSITE" id="PS01285">
    <property type="entry name" value="FA58C_1"/>
    <property type="match status" value="2"/>
</dbReference>
<evidence type="ECO:0000256" key="1">
    <source>
        <dbReference type="ARBA" id="ARBA00004167"/>
    </source>
</evidence>
<dbReference type="InterPro" id="IPR029021">
    <property type="entry name" value="Prot-tyrosine_phosphatase-like"/>
</dbReference>
<dbReference type="InterPro" id="IPR050348">
    <property type="entry name" value="Protein-Tyr_Phosphatase"/>
</dbReference>
<keyword evidence="6" id="KW-0106">Calcium</keyword>
<evidence type="ECO:0000256" key="8">
    <source>
        <dbReference type="ARBA" id="ARBA00023136"/>
    </source>
</evidence>
<evidence type="ECO:0000256" key="9">
    <source>
        <dbReference type="ARBA" id="ARBA00023157"/>
    </source>
</evidence>
<comment type="subcellular location">
    <subcellularLocation>
        <location evidence="1">Membrane</location>
        <topology evidence="1">Single-pass membrane protein</topology>
    </subcellularLocation>
</comment>
<evidence type="ECO:0000256" key="3">
    <source>
        <dbReference type="ARBA" id="ARBA00022729"/>
    </source>
</evidence>
<dbReference type="InParanoid" id="A0A6P8I7F9"/>
<name>A0A6P8I7F9_ACTTE</name>
<dbReference type="InterPro" id="IPR008979">
    <property type="entry name" value="Galactose-bd-like_sf"/>
</dbReference>
<dbReference type="PANTHER" id="PTHR19134">
    <property type="entry name" value="RECEPTOR-TYPE TYROSINE-PROTEIN PHOSPHATASE"/>
    <property type="match status" value="1"/>
</dbReference>
<dbReference type="GO" id="GO:0016020">
    <property type="term" value="C:membrane"/>
    <property type="evidence" value="ECO:0007669"/>
    <property type="project" value="UniProtKB-SubCell"/>
</dbReference>
<dbReference type="SMART" id="SM00404">
    <property type="entry name" value="PTPc_motif"/>
    <property type="match status" value="2"/>
</dbReference>
<dbReference type="PROSITE" id="PS00383">
    <property type="entry name" value="TYR_PHOSPHATASE_1"/>
    <property type="match status" value="1"/>
</dbReference>
<keyword evidence="2" id="KW-0479">Metal-binding</keyword>
<dbReference type="Pfam" id="PF22633">
    <property type="entry name" value="F5_F8_type_C_2"/>
    <property type="match status" value="1"/>
</dbReference>
<feature type="domain" description="F5/8 type C" evidence="13">
    <location>
        <begin position="431"/>
        <end position="578"/>
    </location>
</feature>
<dbReference type="InterPro" id="IPR003595">
    <property type="entry name" value="Tyr_Pase_cat"/>
</dbReference>
<keyword evidence="5" id="KW-0378">Hydrolase</keyword>
<dbReference type="Proteomes" id="UP000515163">
    <property type="component" value="Unplaced"/>
</dbReference>
<evidence type="ECO:0000259" key="13">
    <source>
        <dbReference type="PROSITE" id="PS50022"/>
    </source>
</evidence>
<dbReference type="CDD" id="cd00063">
    <property type="entry name" value="FN3"/>
    <property type="match status" value="2"/>
</dbReference>
<protein>
    <submittedName>
        <fullName evidence="18">Receptor-type tyrosine-protein phosphatase F-like</fullName>
    </submittedName>
</protein>
<reference evidence="18" key="1">
    <citation type="submission" date="2025-08" db="UniProtKB">
        <authorList>
            <consortium name="RefSeq"/>
        </authorList>
    </citation>
    <scope>IDENTIFICATION</scope>
    <source>
        <tissue evidence="18">Tentacle</tissue>
    </source>
</reference>
<feature type="domain" description="Tyrosine-protein phosphatase" evidence="14">
    <location>
        <begin position="1016"/>
        <end position="1270"/>
    </location>
</feature>
<dbReference type="SUPFAM" id="SSF49265">
    <property type="entry name" value="Fibronectin type III"/>
    <property type="match status" value="1"/>
</dbReference>
<feature type="domain" description="Fibronectin type-III" evidence="16">
    <location>
        <begin position="789"/>
        <end position="888"/>
    </location>
</feature>
<evidence type="ECO:0000256" key="5">
    <source>
        <dbReference type="ARBA" id="ARBA00022801"/>
    </source>
</evidence>
<keyword evidence="9" id="KW-1015">Disulfide bond</keyword>
<dbReference type="KEGG" id="aten:116299411"/>
<dbReference type="FunFam" id="3.90.190.10:FF:000062">
    <property type="entry name" value="Receptor-type tyrosine-protein phosphatase kappa"/>
    <property type="match status" value="1"/>
</dbReference>
<feature type="domain" description="Tyrosine specific protein phosphatases" evidence="15">
    <location>
        <begin position="1479"/>
        <end position="1554"/>
    </location>
</feature>
<accession>A0A6P8I7F9</accession>